<accession>A0A174GPD1</accession>
<evidence type="ECO:0000313" key="4">
    <source>
        <dbReference type="Proteomes" id="UP000095651"/>
    </source>
</evidence>
<dbReference type="SUPFAM" id="SSF51445">
    <property type="entry name" value="(Trans)glycosidases"/>
    <property type="match status" value="1"/>
</dbReference>
<dbReference type="SMART" id="SM00642">
    <property type="entry name" value="Aamy"/>
    <property type="match status" value="1"/>
</dbReference>
<comment type="similarity">
    <text evidence="1">Belongs to the glycosyl hydrolase 13 family.</text>
</comment>
<feature type="domain" description="Glycosyl hydrolase family 13 catalytic" evidence="2">
    <location>
        <begin position="12"/>
        <end position="433"/>
    </location>
</feature>
<dbReference type="InterPro" id="IPR006047">
    <property type="entry name" value="GH13_cat_dom"/>
</dbReference>
<dbReference type="Gene3D" id="3.90.400.10">
    <property type="entry name" value="Oligo-1,6-glucosidase, Domain 2"/>
    <property type="match status" value="1"/>
</dbReference>
<dbReference type="GO" id="GO:0009313">
    <property type="term" value="P:oligosaccharide catabolic process"/>
    <property type="evidence" value="ECO:0007669"/>
    <property type="project" value="TreeGrafter"/>
</dbReference>
<dbReference type="InterPro" id="IPR045857">
    <property type="entry name" value="O16G_dom_2"/>
</dbReference>
<keyword evidence="3" id="KW-0326">Glycosidase</keyword>
<dbReference type="EC" id="3.2.1.1" evidence="3"/>
<sequence>MPQWLKDAVFYEIYPQSFQDTNGDGIGDFQGITGKLDYIRGLGCNALWINPCFDSPFKDAGYDVRDYKKAAPRYGTNEDLYHLFEEAHKRGIRVLLDLVPGHTSEEHEWFTMSQKAETNEYSNRYIWTNHCFEGAKGFPYIGGESERSGVYVLNFFKCQPALNYGFLDPKEPWQIPTDHPDCAATREAMKDVMRFWLDRGCDGFRVDMAASLVKNDDEEKTGTCAIWRDVRNMLDSDYPEAAMVSEWGNPRLALKAGFHMDFFLNGRGNGYSTLMRDYENQEDHSFFKKDSHGDITRFLDDYLPKYKASKEDGYFCLLTCNHDTLRPRYNLDETELKLAFAFIFTMPGVPYLYYGDEIGMRYLELATKEGGYFRTGSRTPMQWNSGKNAGFSDADKDSLYLPVDEAPDAPTVENQESNPDSLLHTVKALLSLRHDRADLQADAEFEPLYAKKGVMPFVYRRGALTVAVNPSGETVTVPSDGQKSAIYSIGSGRWENGQIVLEPQSFLVLEPNTP</sequence>
<reference evidence="3 4" key="1">
    <citation type="submission" date="2015-09" db="EMBL/GenBank/DDBJ databases">
        <authorList>
            <consortium name="Pathogen Informatics"/>
        </authorList>
    </citation>
    <scope>NUCLEOTIDE SEQUENCE [LARGE SCALE GENOMIC DNA]</scope>
    <source>
        <strain evidence="3 4">2789STDY5608850</strain>
    </source>
</reference>
<dbReference type="AlphaFoldDB" id="A0A174GPD1"/>
<dbReference type="EMBL" id="CYZE01000009">
    <property type="protein sequence ID" value="CUO64434.1"/>
    <property type="molecule type" value="Genomic_DNA"/>
</dbReference>
<protein>
    <submittedName>
        <fullName evidence="3">Alpha amylase</fullName>
        <ecNumber evidence="3">3.2.1.1</ecNumber>
    </submittedName>
</protein>
<evidence type="ECO:0000256" key="1">
    <source>
        <dbReference type="ARBA" id="ARBA00008061"/>
    </source>
</evidence>
<dbReference type="CDD" id="cd11348">
    <property type="entry name" value="AmyAc_2"/>
    <property type="match status" value="1"/>
</dbReference>
<name>A0A174GPD1_9FIRM</name>
<dbReference type="PANTHER" id="PTHR10357">
    <property type="entry name" value="ALPHA-AMYLASE FAMILY MEMBER"/>
    <property type="match status" value="1"/>
</dbReference>
<proteinExistence type="inferred from homology"/>
<gene>
    <name evidence="3" type="primary">treS</name>
    <name evidence="3" type="ORF">ERS852407_03466</name>
</gene>
<dbReference type="RefSeq" id="WP_055657057.1">
    <property type="nucleotide sequence ID" value="NZ_CABIXC010000009.1"/>
</dbReference>
<dbReference type="Proteomes" id="UP000095651">
    <property type="component" value="Unassembled WGS sequence"/>
</dbReference>
<evidence type="ECO:0000313" key="3">
    <source>
        <dbReference type="EMBL" id="CUO64434.1"/>
    </source>
</evidence>
<dbReference type="Pfam" id="PF00128">
    <property type="entry name" value="Alpha-amylase"/>
    <property type="match status" value="1"/>
</dbReference>
<dbReference type="GO" id="GO:0004556">
    <property type="term" value="F:alpha-amylase activity"/>
    <property type="evidence" value="ECO:0007669"/>
    <property type="project" value="UniProtKB-EC"/>
</dbReference>
<keyword evidence="3" id="KW-0378">Hydrolase</keyword>
<dbReference type="InterPro" id="IPR017853">
    <property type="entry name" value="GH"/>
</dbReference>
<dbReference type="Gene3D" id="3.20.20.80">
    <property type="entry name" value="Glycosidases"/>
    <property type="match status" value="1"/>
</dbReference>
<dbReference type="PANTHER" id="PTHR10357:SF179">
    <property type="entry name" value="NEUTRAL AND BASIC AMINO ACID TRANSPORT PROTEIN RBAT"/>
    <property type="match status" value="1"/>
</dbReference>
<organism evidence="3 4">
    <name type="scientific">Hungatella hathewayi</name>
    <dbReference type="NCBI Taxonomy" id="154046"/>
    <lineage>
        <taxon>Bacteria</taxon>
        <taxon>Bacillati</taxon>
        <taxon>Bacillota</taxon>
        <taxon>Clostridia</taxon>
        <taxon>Lachnospirales</taxon>
        <taxon>Lachnospiraceae</taxon>
        <taxon>Hungatella</taxon>
    </lineage>
</organism>
<evidence type="ECO:0000259" key="2">
    <source>
        <dbReference type="SMART" id="SM00642"/>
    </source>
</evidence>